<name>A0A1X6X749_9MICO</name>
<keyword evidence="1" id="KW-0479">Metal-binding</keyword>
<evidence type="ECO:0000313" key="7">
    <source>
        <dbReference type="Proteomes" id="UP000195981"/>
    </source>
</evidence>
<evidence type="ECO:0000256" key="1">
    <source>
        <dbReference type="ARBA" id="ARBA00022723"/>
    </source>
</evidence>
<dbReference type="GO" id="GO:0009245">
    <property type="term" value="P:lipid A biosynthetic process"/>
    <property type="evidence" value="ECO:0007669"/>
    <property type="project" value="TreeGrafter"/>
</dbReference>
<dbReference type="GO" id="GO:0046872">
    <property type="term" value="F:metal ion binding"/>
    <property type="evidence" value="ECO:0007669"/>
    <property type="project" value="UniProtKB-KW"/>
</dbReference>
<protein>
    <submittedName>
        <fullName evidence="6">Membrane protein</fullName>
    </submittedName>
</protein>
<dbReference type="SUPFAM" id="SSF56300">
    <property type="entry name" value="Metallo-dependent phosphatases"/>
    <property type="match status" value="1"/>
</dbReference>
<dbReference type="EMBL" id="FWFG01000107">
    <property type="protein sequence ID" value="SLM95081.1"/>
    <property type="molecule type" value="Genomic_DNA"/>
</dbReference>
<evidence type="ECO:0000256" key="2">
    <source>
        <dbReference type="ARBA" id="ARBA00022801"/>
    </source>
</evidence>
<evidence type="ECO:0000256" key="4">
    <source>
        <dbReference type="SAM" id="Phobius"/>
    </source>
</evidence>
<feature type="transmembrane region" description="Helical" evidence="4">
    <location>
        <begin position="162"/>
        <end position="183"/>
    </location>
</feature>
<gene>
    <name evidence="6" type="ORF">FM110_12235</name>
</gene>
<dbReference type="GO" id="GO:0008758">
    <property type="term" value="F:UDP-2,3-diacylglucosamine hydrolase activity"/>
    <property type="evidence" value="ECO:0007669"/>
    <property type="project" value="TreeGrafter"/>
</dbReference>
<keyword evidence="4" id="KW-0472">Membrane</keyword>
<dbReference type="GO" id="GO:0016020">
    <property type="term" value="C:membrane"/>
    <property type="evidence" value="ECO:0007669"/>
    <property type="project" value="GOC"/>
</dbReference>
<reference evidence="6 7" key="1">
    <citation type="submission" date="2017-02" db="EMBL/GenBank/DDBJ databases">
        <authorList>
            <person name="Peterson S.W."/>
        </authorList>
    </citation>
    <scope>NUCLEOTIDE SEQUENCE [LARGE SCALE GENOMIC DNA]</scope>
    <source>
        <strain evidence="6 7">CIP104813</strain>
    </source>
</reference>
<dbReference type="PANTHER" id="PTHR31302">
    <property type="entry name" value="TRANSMEMBRANE PROTEIN WITH METALLOPHOSPHOESTERASE DOMAIN-RELATED"/>
    <property type="match status" value="1"/>
</dbReference>
<dbReference type="InterPro" id="IPR004843">
    <property type="entry name" value="Calcineurin-like_PHP"/>
</dbReference>
<organism evidence="6 7">
    <name type="scientific">Brachybacterium nesterenkovii</name>
    <dbReference type="NCBI Taxonomy" id="47847"/>
    <lineage>
        <taxon>Bacteria</taxon>
        <taxon>Bacillati</taxon>
        <taxon>Actinomycetota</taxon>
        <taxon>Actinomycetes</taxon>
        <taxon>Micrococcales</taxon>
        <taxon>Dermabacteraceae</taxon>
        <taxon>Brachybacterium</taxon>
    </lineage>
</organism>
<keyword evidence="4" id="KW-1133">Transmembrane helix</keyword>
<accession>A0A1X6X749</accession>
<sequence length="569" mass="58591">MTGSARAPSTRSAPARVRRARALRTLRRARRTAAPVLIALLGAVVGILLAPPTSVDVGPVTATVHLRPSLDPRTVILLPPVGEVAFDTHQAPVAVEARVQSVDIRRAEELLRSDTALADLEATAPDAITGAAVRNAATTALLAALGAATATGLTYRRTRRAIIAAGGAAGLVGASCGLVAATFDTRALAQPRFEGLLSQAAYVADIGTATAADYSSYRRTLAEFVGQVSALYVAADSLPSAGDAPQDLITVLHVSDIHDNPQAYDVIRQLIGQFPVDAVIDTGDIVSWGTSWENQQLAVIGTLGVPYVFIAGNHDGQAAIETVAAQPNAVVLSNEVQEVAGLRIAGIGDPRFAADDDSDAGGFAEGKDAVDATARQLGDTIAEHDAAHPDAPVDIALLHDPTQPEGLEGRVPLVLSGHMHTPEVQLDRDGSGTDWMVSGSTGGALASGGVRPVLDGGDPLDLTVRLLHIDPATHRVVAYDDITMGGLGLVSVSIERHRMPEETEPLVTPSPEPSPSQEATEPAPSAPPGEVVPDDQRVTDPAAPTAPVGVVDPDATQEPSPAAPATSGP</sequence>
<keyword evidence="7" id="KW-1185">Reference proteome</keyword>
<feature type="domain" description="Calcineurin-like phosphoesterase" evidence="5">
    <location>
        <begin position="250"/>
        <end position="422"/>
    </location>
</feature>
<dbReference type="Pfam" id="PF00149">
    <property type="entry name" value="Metallophos"/>
    <property type="match status" value="1"/>
</dbReference>
<keyword evidence="2" id="KW-0378">Hydrolase</keyword>
<keyword evidence="4" id="KW-0812">Transmembrane</keyword>
<proteinExistence type="predicted"/>
<dbReference type="OrthoDB" id="5241348at2"/>
<dbReference type="Gene3D" id="3.60.21.10">
    <property type="match status" value="1"/>
</dbReference>
<feature type="region of interest" description="Disordered" evidence="3">
    <location>
        <begin position="499"/>
        <end position="569"/>
    </location>
</feature>
<evidence type="ECO:0000259" key="5">
    <source>
        <dbReference type="Pfam" id="PF00149"/>
    </source>
</evidence>
<evidence type="ECO:0000313" key="6">
    <source>
        <dbReference type="EMBL" id="SLM95081.1"/>
    </source>
</evidence>
<dbReference type="PANTHER" id="PTHR31302:SF31">
    <property type="entry name" value="PHOSPHODIESTERASE YAEI"/>
    <property type="match status" value="1"/>
</dbReference>
<dbReference type="InterPro" id="IPR051158">
    <property type="entry name" value="Metallophosphoesterase_sf"/>
</dbReference>
<feature type="transmembrane region" description="Helical" evidence="4">
    <location>
        <begin position="136"/>
        <end position="155"/>
    </location>
</feature>
<dbReference type="RefSeq" id="WP_087105024.1">
    <property type="nucleotide sequence ID" value="NZ_FWFG01000107.1"/>
</dbReference>
<evidence type="ECO:0000256" key="3">
    <source>
        <dbReference type="SAM" id="MobiDB-lite"/>
    </source>
</evidence>
<dbReference type="AlphaFoldDB" id="A0A1X6X749"/>
<dbReference type="InterPro" id="IPR029052">
    <property type="entry name" value="Metallo-depent_PP-like"/>
</dbReference>
<dbReference type="Proteomes" id="UP000195981">
    <property type="component" value="Unassembled WGS sequence"/>
</dbReference>
<feature type="transmembrane region" description="Helical" evidence="4">
    <location>
        <begin position="32"/>
        <end position="50"/>
    </location>
</feature>